<accession>A0A3A6PT54</accession>
<protein>
    <submittedName>
        <fullName evidence="7">Hydroxyacid dehydrogenase</fullName>
    </submittedName>
</protein>
<evidence type="ECO:0000256" key="2">
    <source>
        <dbReference type="ARBA" id="ARBA00023002"/>
    </source>
</evidence>
<dbReference type="GO" id="GO:0016616">
    <property type="term" value="F:oxidoreductase activity, acting on the CH-OH group of donors, NAD or NADP as acceptor"/>
    <property type="evidence" value="ECO:0007669"/>
    <property type="project" value="InterPro"/>
</dbReference>
<comment type="caution">
    <text evidence="7">The sequence shown here is derived from an EMBL/GenBank/DDBJ whole genome shotgun (WGS) entry which is preliminary data.</text>
</comment>
<dbReference type="GO" id="GO:0051287">
    <property type="term" value="F:NAD binding"/>
    <property type="evidence" value="ECO:0007669"/>
    <property type="project" value="InterPro"/>
</dbReference>
<evidence type="ECO:0000256" key="1">
    <source>
        <dbReference type="ARBA" id="ARBA00005854"/>
    </source>
</evidence>
<dbReference type="FunFam" id="3.40.50.720:FF:000203">
    <property type="entry name" value="D-3-phosphoglycerate dehydrogenase (SerA)"/>
    <property type="match status" value="1"/>
</dbReference>
<name>A0A3A6PT54_9EURY</name>
<keyword evidence="8" id="KW-1185">Reference proteome</keyword>
<evidence type="ECO:0000256" key="3">
    <source>
        <dbReference type="ARBA" id="ARBA00023027"/>
    </source>
</evidence>
<organism evidence="7 8">
    <name type="scientific">Halonotius aquaticus</name>
    <dbReference type="NCBI Taxonomy" id="2216978"/>
    <lineage>
        <taxon>Archaea</taxon>
        <taxon>Methanobacteriati</taxon>
        <taxon>Methanobacteriota</taxon>
        <taxon>Stenosarchaea group</taxon>
        <taxon>Halobacteria</taxon>
        <taxon>Halobacteriales</taxon>
        <taxon>Haloferacaceae</taxon>
        <taxon>Halonotius</taxon>
    </lineage>
</organism>
<comment type="similarity">
    <text evidence="1 4">Belongs to the D-isomer specific 2-hydroxyacid dehydrogenase family.</text>
</comment>
<proteinExistence type="inferred from homology"/>
<reference evidence="7 8" key="1">
    <citation type="submission" date="2018-06" db="EMBL/GenBank/DDBJ databases">
        <title>Halonotius sp. F13-13 a new haloarchaeeon isolated from a solar saltern from Isla Cristina, Huelva, Spain.</title>
        <authorList>
            <person name="Duran-Viseras A."/>
            <person name="Sanchez-Porro C."/>
            <person name="Ventosa A."/>
        </authorList>
    </citation>
    <scope>NUCLEOTIDE SEQUENCE [LARGE SCALE GENOMIC DNA]</scope>
    <source>
        <strain evidence="7 8">F13-13</strain>
    </source>
</reference>
<keyword evidence="3" id="KW-0520">NAD</keyword>
<gene>
    <name evidence="7" type="ORF">DM826_08320</name>
</gene>
<dbReference type="EMBL" id="QKNY01000013">
    <property type="protein sequence ID" value="RJX42691.1"/>
    <property type="molecule type" value="Genomic_DNA"/>
</dbReference>
<sequence>MTDSWHVLLPPAIDPAGPAAISDFAECTGMDEYESVDDAMADIDRYDAVIVRVAPIDADVLDRADRLKVIAKHGTGLDNVDIDAASDRDIVVCNTPGVNARSVAEHAIALLFGVQRNLHTADKHVRAGGWERNTYRGHELDGDTLGLMGFGSIARETARLAEGIGLDIITYDPHHDESIRDGVVRVTTLTELFERSDAVSLHVPLTDGTRNAVSAEQLDALGETGVVINTARGGVIDEDALVEALDRNAIGGAGLDTFQNEPPGADHPLCAHDSVLLTPHIGGVTVEALRRMSEGAAANVRTVYEGGIPEPTVNREAIEGAIQ</sequence>
<dbReference type="PANTHER" id="PTHR42789">
    <property type="entry name" value="D-ISOMER SPECIFIC 2-HYDROXYACID DEHYDROGENASE FAMILY PROTEIN (AFU_ORTHOLOGUE AFUA_6G10090)"/>
    <property type="match status" value="1"/>
</dbReference>
<dbReference type="OrthoDB" id="34275at2157"/>
<dbReference type="PANTHER" id="PTHR42789:SF1">
    <property type="entry name" value="D-ISOMER SPECIFIC 2-HYDROXYACID DEHYDROGENASE FAMILY PROTEIN (AFU_ORTHOLOGUE AFUA_6G10090)"/>
    <property type="match status" value="1"/>
</dbReference>
<dbReference type="InterPro" id="IPR050857">
    <property type="entry name" value="D-2-hydroxyacid_DH"/>
</dbReference>
<evidence type="ECO:0000256" key="4">
    <source>
        <dbReference type="RuleBase" id="RU003719"/>
    </source>
</evidence>
<feature type="domain" description="D-isomer specific 2-hydroxyacid dehydrogenase NAD-binding" evidence="6">
    <location>
        <begin position="108"/>
        <end position="282"/>
    </location>
</feature>
<dbReference type="RefSeq" id="WP_120102943.1">
    <property type="nucleotide sequence ID" value="NZ_QKNY01000013.1"/>
</dbReference>
<feature type="domain" description="D-isomer specific 2-hydroxyacid dehydrogenase catalytic" evidence="5">
    <location>
        <begin position="36"/>
        <end position="314"/>
    </location>
</feature>
<dbReference type="SUPFAM" id="SSF51735">
    <property type="entry name" value="NAD(P)-binding Rossmann-fold domains"/>
    <property type="match status" value="1"/>
</dbReference>
<dbReference type="Pfam" id="PF02826">
    <property type="entry name" value="2-Hacid_dh_C"/>
    <property type="match status" value="1"/>
</dbReference>
<evidence type="ECO:0000259" key="5">
    <source>
        <dbReference type="Pfam" id="PF00389"/>
    </source>
</evidence>
<evidence type="ECO:0000313" key="8">
    <source>
        <dbReference type="Proteomes" id="UP000276588"/>
    </source>
</evidence>
<evidence type="ECO:0000259" key="6">
    <source>
        <dbReference type="Pfam" id="PF02826"/>
    </source>
</evidence>
<dbReference type="Pfam" id="PF00389">
    <property type="entry name" value="2-Hacid_dh"/>
    <property type="match status" value="1"/>
</dbReference>
<dbReference type="CDD" id="cd12173">
    <property type="entry name" value="PGDH_4"/>
    <property type="match status" value="1"/>
</dbReference>
<dbReference type="InterPro" id="IPR006140">
    <property type="entry name" value="D-isomer_DH_NAD-bd"/>
</dbReference>
<dbReference type="InterPro" id="IPR006139">
    <property type="entry name" value="D-isomer_2_OHA_DH_cat_dom"/>
</dbReference>
<evidence type="ECO:0000313" key="7">
    <source>
        <dbReference type="EMBL" id="RJX42691.1"/>
    </source>
</evidence>
<dbReference type="AlphaFoldDB" id="A0A3A6PT54"/>
<dbReference type="Proteomes" id="UP000276588">
    <property type="component" value="Unassembled WGS sequence"/>
</dbReference>
<dbReference type="InterPro" id="IPR036291">
    <property type="entry name" value="NAD(P)-bd_dom_sf"/>
</dbReference>
<dbReference type="Gene3D" id="3.40.50.720">
    <property type="entry name" value="NAD(P)-binding Rossmann-like Domain"/>
    <property type="match status" value="2"/>
</dbReference>
<dbReference type="SUPFAM" id="SSF52283">
    <property type="entry name" value="Formate/glycerate dehydrogenase catalytic domain-like"/>
    <property type="match status" value="1"/>
</dbReference>
<keyword evidence="2 4" id="KW-0560">Oxidoreductase</keyword>